<evidence type="ECO:0000313" key="3">
    <source>
        <dbReference type="WBParaSite" id="SCUD_0001456501-mRNA-1"/>
    </source>
</evidence>
<reference evidence="1 2" key="2">
    <citation type="submission" date="2018-11" db="EMBL/GenBank/DDBJ databases">
        <authorList>
            <consortium name="Pathogen Informatics"/>
        </authorList>
    </citation>
    <scope>NUCLEOTIDE SEQUENCE [LARGE SCALE GENOMIC DNA]</scope>
    <source>
        <strain evidence="1">Dakar</strain>
        <strain evidence="2">Dakar, Senegal</strain>
    </source>
</reference>
<reference evidence="3" key="1">
    <citation type="submission" date="2016-06" db="UniProtKB">
        <authorList>
            <consortium name="WormBaseParasite"/>
        </authorList>
    </citation>
    <scope>IDENTIFICATION</scope>
</reference>
<dbReference type="AlphaFoldDB" id="A0A183KHR1"/>
<dbReference type="Proteomes" id="UP000279833">
    <property type="component" value="Unassembled WGS sequence"/>
</dbReference>
<organism evidence="3">
    <name type="scientific">Schistosoma curassoni</name>
    <dbReference type="NCBI Taxonomy" id="6186"/>
    <lineage>
        <taxon>Eukaryota</taxon>
        <taxon>Metazoa</taxon>
        <taxon>Spiralia</taxon>
        <taxon>Lophotrochozoa</taxon>
        <taxon>Platyhelminthes</taxon>
        <taxon>Trematoda</taxon>
        <taxon>Digenea</taxon>
        <taxon>Strigeidida</taxon>
        <taxon>Schistosomatoidea</taxon>
        <taxon>Schistosomatidae</taxon>
        <taxon>Schistosoma</taxon>
    </lineage>
</organism>
<evidence type="ECO:0000313" key="1">
    <source>
        <dbReference type="EMBL" id="VDP56762.1"/>
    </source>
</evidence>
<evidence type="ECO:0000313" key="2">
    <source>
        <dbReference type="Proteomes" id="UP000279833"/>
    </source>
</evidence>
<accession>A0A183KHR1</accession>
<keyword evidence="2" id="KW-1185">Reference proteome</keyword>
<gene>
    <name evidence="1" type="ORF">SCUD_LOCUS14562</name>
</gene>
<name>A0A183KHR1_9TREM</name>
<protein>
    <submittedName>
        <fullName evidence="1 3">Uncharacterized protein</fullName>
    </submittedName>
</protein>
<sequence length="33" mass="3906">MMAHRFNIGISVDCICGFSSREYRFNFFRLVST</sequence>
<dbReference type="EMBL" id="UZAK01036819">
    <property type="protein sequence ID" value="VDP56762.1"/>
    <property type="molecule type" value="Genomic_DNA"/>
</dbReference>
<dbReference type="WBParaSite" id="SCUD_0001456501-mRNA-1">
    <property type="protein sequence ID" value="SCUD_0001456501-mRNA-1"/>
    <property type="gene ID" value="SCUD_0001456501"/>
</dbReference>
<proteinExistence type="predicted"/>